<keyword evidence="3" id="KW-0479">Metal-binding</keyword>
<dbReference type="AlphaFoldDB" id="A0A4S5E5J7"/>
<dbReference type="Proteomes" id="UP000305233">
    <property type="component" value="Unassembled WGS sequence"/>
</dbReference>
<reference evidence="8 9" key="1">
    <citation type="submission" date="2019-04" db="EMBL/GenBank/DDBJ databases">
        <authorList>
            <person name="Liu Q."/>
            <person name="Xin Y.-H."/>
        </authorList>
    </citation>
    <scope>NUCLEOTIDE SEQUENCE [LARGE SCALE GENOMIC DNA]</scope>
    <source>
        <strain evidence="8 9">AM23</strain>
    </source>
</reference>
<sequence>MAGLADLKRLFRRERVELDLDDIQGLVLRSRPEPYVGIHAMLHVDDATDGRELLARLPDRIPSAHDWADDLAAWTGVAISYEGLRALGLPEQSLESFPLPFRQGMAARAQQLHDYGGNAPEHWDEPLTPGNLHIALSIYAEDEAALEAAIAAAMEEVDRVEGVTLLSTHRFGADEDAKNPFGFRDSISQPTIAGSGVAPQPGQERAIAAGEFILGEDSETGKPLAVPEPVELGRNGTYVVLRKFVSRVGQFNEYVASHASDDEAQHELAAKMFGRWRSGAPLTLAPDHDDEQLGADPQRNNDFSFKNDPKGLMCPHSSHMRRLNPRDSQLTIMTDVNIHRIIRRSSTYGPKWTPEVTPTDDAKEDRGIYFIFISARAFDTIEFLQQEWINGGNFIDLGTERDPIVGIHDDTDGNFTIPADPVRHRLNGITTFNRMAGGEYLFLPSLTALRWIGAKGWEA</sequence>
<comment type="cofactor">
    <cofactor evidence="1">
        <name>heme b</name>
        <dbReference type="ChEBI" id="CHEBI:60344"/>
    </cofactor>
</comment>
<accession>A0A4S5E5J7</accession>
<evidence type="ECO:0000256" key="7">
    <source>
        <dbReference type="SAM" id="MobiDB-lite"/>
    </source>
</evidence>
<comment type="caution">
    <text evidence="8">The sequence shown here is derived from an EMBL/GenBank/DDBJ whole genome shotgun (WGS) entry which is preliminary data.</text>
</comment>
<evidence type="ECO:0000256" key="3">
    <source>
        <dbReference type="ARBA" id="ARBA00022723"/>
    </source>
</evidence>
<dbReference type="PANTHER" id="PTHR30521">
    <property type="entry name" value="DEFERROCHELATASE/PEROXIDASE"/>
    <property type="match status" value="1"/>
</dbReference>
<keyword evidence="5" id="KW-0408">Iron</keyword>
<dbReference type="OrthoDB" id="236246at2"/>
<keyword evidence="2 8" id="KW-0575">Peroxidase</keyword>
<dbReference type="GO" id="GO:0020037">
    <property type="term" value="F:heme binding"/>
    <property type="evidence" value="ECO:0007669"/>
    <property type="project" value="InterPro"/>
</dbReference>
<organism evidence="8 9">
    <name type="scientific">Arthrobacter echini</name>
    <dbReference type="NCBI Taxonomy" id="1529066"/>
    <lineage>
        <taxon>Bacteria</taxon>
        <taxon>Bacillati</taxon>
        <taxon>Actinomycetota</taxon>
        <taxon>Actinomycetes</taxon>
        <taxon>Micrococcales</taxon>
        <taxon>Micrococcaceae</taxon>
        <taxon>Arthrobacter</taxon>
    </lineage>
</organism>
<dbReference type="PANTHER" id="PTHR30521:SF5">
    <property type="entry name" value="BLR4509 PROTEIN"/>
    <property type="match status" value="1"/>
</dbReference>
<proteinExistence type="inferred from homology"/>
<evidence type="ECO:0000256" key="5">
    <source>
        <dbReference type="ARBA" id="ARBA00023004"/>
    </source>
</evidence>
<feature type="region of interest" description="Disordered" evidence="7">
    <location>
        <begin position="283"/>
        <end position="308"/>
    </location>
</feature>
<evidence type="ECO:0000256" key="4">
    <source>
        <dbReference type="ARBA" id="ARBA00023002"/>
    </source>
</evidence>
<dbReference type="RefSeq" id="WP_136453926.1">
    <property type="nucleotide sequence ID" value="NZ_SSWH01000005.1"/>
</dbReference>
<dbReference type="GO" id="GO:0046872">
    <property type="term" value="F:metal ion binding"/>
    <property type="evidence" value="ECO:0007669"/>
    <property type="project" value="UniProtKB-KW"/>
</dbReference>
<keyword evidence="9" id="KW-1185">Reference proteome</keyword>
<protein>
    <submittedName>
        <fullName evidence="8">Dyp-type peroxidase</fullName>
    </submittedName>
</protein>
<comment type="similarity">
    <text evidence="6">Belongs to the DyP-type peroxidase family.</text>
</comment>
<evidence type="ECO:0000313" key="8">
    <source>
        <dbReference type="EMBL" id="THJ66826.1"/>
    </source>
</evidence>
<evidence type="ECO:0000256" key="2">
    <source>
        <dbReference type="ARBA" id="ARBA00022559"/>
    </source>
</evidence>
<dbReference type="NCBIfam" id="TIGR01413">
    <property type="entry name" value="Dyp_perox_fam"/>
    <property type="match status" value="1"/>
</dbReference>
<dbReference type="SUPFAM" id="SSF54909">
    <property type="entry name" value="Dimeric alpha+beta barrel"/>
    <property type="match status" value="1"/>
</dbReference>
<dbReference type="EMBL" id="SSWH01000005">
    <property type="protein sequence ID" value="THJ66826.1"/>
    <property type="molecule type" value="Genomic_DNA"/>
</dbReference>
<dbReference type="InterPro" id="IPR011008">
    <property type="entry name" value="Dimeric_a/b-barrel"/>
</dbReference>
<evidence type="ECO:0000313" key="9">
    <source>
        <dbReference type="Proteomes" id="UP000305233"/>
    </source>
</evidence>
<evidence type="ECO:0000256" key="1">
    <source>
        <dbReference type="ARBA" id="ARBA00001970"/>
    </source>
</evidence>
<dbReference type="PROSITE" id="PS51404">
    <property type="entry name" value="DYP_PEROXIDASE"/>
    <property type="match status" value="1"/>
</dbReference>
<name>A0A4S5E5J7_9MICC</name>
<dbReference type="InterPro" id="IPR006314">
    <property type="entry name" value="Dyp_peroxidase"/>
</dbReference>
<dbReference type="GO" id="GO:0005829">
    <property type="term" value="C:cytosol"/>
    <property type="evidence" value="ECO:0007669"/>
    <property type="project" value="TreeGrafter"/>
</dbReference>
<keyword evidence="4" id="KW-0560">Oxidoreductase</keyword>
<gene>
    <name evidence="8" type="ORF">E8P82_07825</name>
</gene>
<dbReference type="GO" id="GO:0004601">
    <property type="term" value="F:peroxidase activity"/>
    <property type="evidence" value="ECO:0007669"/>
    <property type="project" value="UniProtKB-KW"/>
</dbReference>
<evidence type="ECO:0000256" key="6">
    <source>
        <dbReference type="ARBA" id="ARBA00025737"/>
    </source>
</evidence>